<proteinExistence type="predicted"/>
<name>A0A871BLE5_HALGI</name>
<dbReference type="Proteomes" id="UP000663064">
    <property type="component" value="Plasmid pHGLR1"/>
</dbReference>
<organism evidence="1 2">
    <name type="scientific">Haloferax gibbonsii</name>
    <dbReference type="NCBI Taxonomy" id="35746"/>
    <lineage>
        <taxon>Archaea</taxon>
        <taxon>Methanobacteriati</taxon>
        <taxon>Methanobacteriota</taxon>
        <taxon>Stenosarchaea group</taxon>
        <taxon>Halobacteria</taxon>
        <taxon>Halobacteriales</taxon>
        <taxon>Haloferacaceae</taxon>
        <taxon>Haloferax</taxon>
    </lineage>
</organism>
<sequence length="84" mass="9371">MFWATQLSQADIIPGTDLHPEFSMVSPIYQRLWIQQSQCDVSSTVVHDFTGCCCIGSTTLSAHLTNSVAYYWLVNNIVTCNSHS</sequence>
<dbReference type="AlphaFoldDB" id="A0A871BLE5"/>
<dbReference type="EMBL" id="CP063206">
    <property type="protein sequence ID" value="QOS13564.1"/>
    <property type="molecule type" value="Genomic_DNA"/>
</dbReference>
<protein>
    <submittedName>
        <fullName evidence="1">Uncharacterized protein</fullName>
    </submittedName>
</protein>
<keyword evidence="1" id="KW-0614">Plasmid</keyword>
<reference evidence="1" key="1">
    <citation type="journal article" date="2021" name="Front. Microbiol.">
        <title>Cellular and Genomic Properties of Haloferax gibbonsii LR2-5, the Host of Euryarchaeal Virus HFTV1.</title>
        <authorList>
            <person name="Tittes C."/>
            <person name="Schwarzer S."/>
            <person name="Pfeiffer F."/>
            <person name="Dyall-Smith M."/>
            <person name="Rodriguez-Franco M."/>
            <person name="Oksanen H.M."/>
            <person name="Quax T.E.F."/>
        </authorList>
    </citation>
    <scope>NUCLEOTIDE SEQUENCE</scope>
    <source>
        <strain evidence="1">LR2-5</strain>
    </source>
</reference>
<geneLocation type="plasmid" evidence="1 2">
    <name>pHGLR1</name>
</geneLocation>
<gene>
    <name evidence="1" type="ORF">HfgLR_21745</name>
</gene>
<evidence type="ECO:0000313" key="2">
    <source>
        <dbReference type="Proteomes" id="UP000663064"/>
    </source>
</evidence>
<evidence type="ECO:0000313" key="1">
    <source>
        <dbReference type="EMBL" id="QOS13564.1"/>
    </source>
</evidence>
<accession>A0A871BLE5</accession>